<reference evidence="2 3" key="1">
    <citation type="journal article" date="2018" name="Sci. Data">
        <title>The draft genome sequence of cork oak.</title>
        <authorList>
            <person name="Ramos A.M."/>
            <person name="Usie A."/>
            <person name="Barbosa P."/>
            <person name="Barros P.M."/>
            <person name="Capote T."/>
            <person name="Chaves I."/>
            <person name="Simoes F."/>
            <person name="Abreu I."/>
            <person name="Carrasquinho I."/>
            <person name="Faro C."/>
            <person name="Guimaraes J.B."/>
            <person name="Mendonca D."/>
            <person name="Nobrega F."/>
            <person name="Rodrigues L."/>
            <person name="Saibo N.J.M."/>
            <person name="Varela M.C."/>
            <person name="Egas C."/>
            <person name="Matos J."/>
            <person name="Miguel C.M."/>
            <person name="Oliveira M.M."/>
            <person name="Ricardo C.P."/>
            <person name="Goncalves S."/>
        </authorList>
    </citation>
    <scope>NUCLEOTIDE SEQUENCE [LARGE SCALE GENOMIC DNA]</scope>
    <source>
        <strain evidence="3">cv. HL8</strain>
    </source>
</reference>
<evidence type="ECO:0000313" key="2">
    <source>
        <dbReference type="EMBL" id="KAK7853389.1"/>
    </source>
</evidence>
<sequence length="104" mass="10956">MMDVEPLSIDFPPSAREFLEQCTVTHQDGLAENDREPTVSNTPDSETKTSSAISLPVESQQLVVTGVNGTAGENYFMGDLVHDSPASTGSIIHYGDSGVAVSNG</sequence>
<accession>A0AAW0LPJ4</accession>
<organism evidence="2 3">
    <name type="scientific">Quercus suber</name>
    <name type="common">Cork oak</name>
    <dbReference type="NCBI Taxonomy" id="58331"/>
    <lineage>
        <taxon>Eukaryota</taxon>
        <taxon>Viridiplantae</taxon>
        <taxon>Streptophyta</taxon>
        <taxon>Embryophyta</taxon>
        <taxon>Tracheophyta</taxon>
        <taxon>Spermatophyta</taxon>
        <taxon>Magnoliopsida</taxon>
        <taxon>eudicotyledons</taxon>
        <taxon>Gunneridae</taxon>
        <taxon>Pentapetalae</taxon>
        <taxon>rosids</taxon>
        <taxon>fabids</taxon>
        <taxon>Fagales</taxon>
        <taxon>Fagaceae</taxon>
        <taxon>Quercus</taxon>
    </lineage>
</organism>
<dbReference type="AlphaFoldDB" id="A0AAW0LPJ4"/>
<gene>
    <name evidence="2" type="ORF">CFP56_036144</name>
</gene>
<proteinExistence type="predicted"/>
<feature type="compositionally biased region" description="Polar residues" evidence="1">
    <location>
        <begin position="38"/>
        <end position="52"/>
    </location>
</feature>
<protein>
    <submittedName>
        <fullName evidence="2">Uncharacterized protein</fullName>
    </submittedName>
</protein>
<name>A0AAW0LPJ4_QUESU</name>
<comment type="caution">
    <text evidence="2">The sequence shown here is derived from an EMBL/GenBank/DDBJ whole genome shotgun (WGS) entry which is preliminary data.</text>
</comment>
<feature type="region of interest" description="Disordered" evidence="1">
    <location>
        <begin position="26"/>
        <end position="52"/>
    </location>
</feature>
<evidence type="ECO:0000256" key="1">
    <source>
        <dbReference type="SAM" id="MobiDB-lite"/>
    </source>
</evidence>
<keyword evidence="3" id="KW-1185">Reference proteome</keyword>
<evidence type="ECO:0000313" key="3">
    <source>
        <dbReference type="Proteomes" id="UP000237347"/>
    </source>
</evidence>
<dbReference type="EMBL" id="PKMF04000066">
    <property type="protein sequence ID" value="KAK7853389.1"/>
    <property type="molecule type" value="Genomic_DNA"/>
</dbReference>
<dbReference type="Proteomes" id="UP000237347">
    <property type="component" value="Unassembled WGS sequence"/>
</dbReference>